<dbReference type="EMBL" id="JABBGA010000023">
    <property type="protein sequence ID" value="NML28169.1"/>
    <property type="molecule type" value="Genomic_DNA"/>
</dbReference>
<proteinExistence type="predicted"/>
<dbReference type="CDD" id="cd17328">
    <property type="entry name" value="MFS_spinster_like"/>
    <property type="match status" value="1"/>
</dbReference>
<dbReference type="InterPro" id="IPR011701">
    <property type="entry name" value="MFS"/>
</dbReference>
<dbReference type="GO" id="GO:0022857">
    <property type="term" value="F:transmembrane transporter activity"/>
    <property type="evidence" value="ECO:0007669"/>
    <property type="project" value="InterPro"/>
</dbReference>
<evidence type="ECO:0000313" key="9">
    <source>
        <dbReference type="Proteomes" id="UP000580043"/>
    </source>
</evidence>
<keyword evidence="9" id="KW-1185">Reference proteome</keyword>
<sequence>MKQESLPIASAVPVVPVVNWRTHLSLLLLALVYVFSYIDRNVIAILIEPIKREFGASDTAMGLLTGLAFGVLYAVMGIPLGRLADQGFNRRNLVAMACGLWSLATMACGMAGQFWQLMIARMTVAIGEAGGMAPSMSMVSDLYPKERRSMVISLFMMGPHIGMILAMALGGWIAQQHGWRATFLFFGVPGIVLAALLWLLVREPRRGGFDSGPAAIASPALPLFAQLRELLRIRAFLLVCLACGLGGIAGYGYGIWGPSFLMRSHTLPLAQAGLLFGLASGLGAAGGAIFGGWYCDRLTRRDPRWQIRLPMLGAILGLPMGFAFLLWPAGNWQLGSLAIPHAMIFAVGFGFFNAWWPPLCYAATSHMMAPNQRALGAALLNLFLTLFGAGLGPLLSGALSDLFVGRFGPGSLRYALLLTLCLLGISALLLGRAIQDYVRRLDALKAG</sequence>
<dbReference type="AlphaFoldDB" id="A0A848G9M0"/>
<dbReference type="PANTHER" id="PTHR23505:SF79">
    <property type="entry name" value="PROTEIN SPINSTER"/>
    <property type="match status" value="1"/>
</dbReference>
<evidence type="ECO:0000259" key="7">
    <source>
        <dbReference type="PROSITE" id="PS50850"/>
    </source>
</evidence>
<evidence type="ECO:0000256" key="6">
    <source>
        <dbReference type="SAM" id="Phobius"/>
    </source>
</evidence>
<evidence type="ECO:0000256" key="4">
    <source>
        <dbReference type="ARBA" id="ARBA00022989"/>
    </source>
</evidence>
<evidence type="ECO:0000256" key="1">
    <source>
        <dbReference type="ARBA" id="ARBA00004141"/>
    </source>
</evidence>
<dbReference type="Gene3D" id="1.20.1250.20">
    <property type="entry name" value="MFS general substrate transporter like domains"/>
    <property type="match status" value="1"/>
</dbReference>
<feature type="transmembrane region" description="Helical" evidence="6">
    <location>
        <begin position="274"/>
        <end position="295"/>
    </location>
</feature>
<feature type="transmembrane region" description="Helical" evidence="6">
    <location>
        <begin position="339"/>
        <end position="362"/>
    </location>
</feature>
<accession>A0A848G9M0</accession>
<feature type="transmembrane region" description="Helical" evidence="6">
    <location>
        <begin position="59"/>
        <end position="81"/>
    </location>
</feature>
<feature type="transmembrane region" description="Helical" evidence="6">
    <location>
        <begin position="235"/>
        <end position="254"/>
    </location>
</feature>
<keyword evidence="4 6" id="KW-1133">Transmembrane helix</keyword>
<protein>
    <submittedName>
        <fullName evidence="8">MFS transporter</fullName>
    </submittedName>
</protein>
<organism evidence="8 9">
    <name type="scientific">Zoogloea dura</name>
    <dbReference type="NCBI Taxonomy" id="2728840"/>
    <lineage>
        <taxon>Bacteria</taxon>
        <taxon>Pseudomonadati</taxon>
        <taxon>Pseudomonadota</taxon>
        <taxon>Betaproteobacteria</taxon>
        <taxon>Rhodocyclales</taxon>
        <taxon>Zoogloeaceae</taxon>
        <taxon>Zoogloea</taxon>
    </lineage>
</organism>
<feature type="transmembrane region" description="Helical" evidence="6">
    <location>
        <begin position="179"/>
        <end position="201"/>
    </location>
</feature>
<feature type="transmembrane region" description="Helical" evidence="6">
    <location>
        <begin position="412"/>
        <end position="431"/>
    </location>
</feature>
<dbReference type="InterPro" id="IPR044770">
    <property type="entry name" value="MFS_spinster-like"/>
</dbReference>
<dbReference type="Pfam" id="PF07690">
    <property type="entry name" value="MFS_1"/>
    <property type="match status" value="1"/>
</dbReference>
<dbReference type="InterPro" id="IPR020846">
    <property type="entry name" value="MFS_dom"/>
</dbReference>
<feature type="transmembrane region" description="Helical" evidence="6">
    <location>
        <begin position="20"/>
        <end position="38"/>
    </location>
</feature>
<dbReference type="GO" id="GO:0016020">
    <property type="term" value="C:membrane"/>
    <property type="evidence" value="ECO:0007669"/>
    <property type="project" value="UniProtKB-SubCell"/>
</dbReference>
<keyword evidence="3 6" id="KW-0812">Transmembrane</keyword>
<feature type="transmembrane region" description="Helical" evidence="6">
    <location>
        <begin position="374"/>
        <end position="392"/>
    </location>
</feature>
<dbReference type="PROSITE" id="PS50850">
    <property type="entry name" value="MFS"/>
    <property type="match status" value="1"/>
</dbReference>
<evidence type="ECO:0000256" key="3">
    <source>
        <dbReference type="ARBA" id="ARBA00022692"/>
    </source>
</evidence>
<evidence type="ECO:0000256" key="5">
    <source>
        <dbReference type="ARBA" id="ARBA00023136"/>
    </source>
</evidence>
<feature type="domain" description="Major facilitator superfamily (MFS) profile" evidence="7">
    <location>
        <begin position="25"/>
        <end position="438"/>
    </location>
</feature>
<keyword evidence="2" id="KW-0813">Transport</keyword>
<evidence type="ECO:0000256" key="2">
    <source>
        <dbReference type="ARBA" id="ARBA00022448"/>
    </source>
</evidence>
<keyword evidence="5 6" id="KW-0472">Membrane</keyword>
<dbReference type="RefSeq" id="WP_169147701.1">
    <property type="nucleotide sequence ID" value="NZ_JABBGA010000023.1"/>
</dbReference>
<dbReference type="PANTHER" id="PTHR23505">
    <property type="entry name" value="SPINSTER"/>
    <property type="match status" value="1"/>
</dbReference>
<comment type="caution">
    <text evidence="8">The sequence shown here is derived from an EMBL/GenBank/DDBJ whole genome shotgun (WGS) entry which is preliminary data.</text>
</comment>
<gene>
    <name evidence="8" type="ORF">HHL15_20625</name>
</gene>
<evidence type="ECO:0000313" key="8">
    <source>
        <dbReference type="EMBL" id="NML28169.1"/>
    </source>
</evidence>
<dbReference type="Proteomes" id="UP000580043">
    <property type="component" value="Unassembled WGS sequence"/>
</dbReference>
<name>A0A848G9M0_9RHOO</name>
<comment type="subcellular location">
    <subcellularLocation>
        <location evidence="1">Membrane</location>
        <topology evidence="1">Multi-pass membrane protein</topology>
    </subcellularLocation>
</comment>
<dbReference type="InterPro" id="IPR036259">
    <property type="entry name" value="MFS_trans_sf"/>
</dbReference>
<feature type="transmembrane region" description="Helical" evidence="6">
    <location>
        <begin position="307"/>
        <end position="327"/>
    </location>
</feature>
<reference evidence="8 9" key="1">
    <citation type="submission" date="2020-04" db="EMBL/GenBank/DDBJ databases">
        <title>Zoogloea sp. G-4-1-14 isolated from soil.</title>
        <authorList>
            <person name="Dahal R.H."/>
        </authorList>
    </citation>
    <scope>NUCLEOTIDE SEQUENCE [LARGE SCALE GENOMIC DNA]</scope>
    <source>
        <strain evidence="8 9">G-4-1-14</strain>
    </source>
</reference>
<dbReference type="SUPFAM" id="SSF103473">
    <property type="entry name" value="MFS general substrate transporter"/>
    <property type="match status" value="1"/>
</dbReference>
<feature type="transmembrane region" description="Helical" evidence="6">
    <location>
        <begin position="93"/>
        <end position="112"/>
    </location>
</feature>
<feature type="transmembrane region" description="Helical" evidence="6">
    <location>
        <begin position="151"/>
        <end position="173"/>
    </location>
</feature>